<dbReference type="PANTHER" id="PTHR12526:SF510">
    <property type="entry name" value="D-INOSITOL 3-PHOSPHATE GLYCOSYLTRANSFERASE"/>
    <property type="match status" value="1"/>
</dbReference>
<dbReference type="PANTHER" id="PTHR12526">
    <property type="entry name" value="GLYCOSYLTRANSFERASE"/>
    <property type="match status" value="1"/>
</dbReference>
<sequence length="387" mass="43622">MPRLLIVTTVPATLSAFLIPFAHHYRTSGWRVDAMTRDEVIDPETRAAFEYIWTLPWSRRPFTPVNLIGTPQRIRRIVERERYDIVHVHTSVAAFVTRYALRDVRRRTGVRVIYTAHGFNFDQSMPWHRNLAFLTLEKIASAWMDYQVVINRTDEQAAIRHRLAPPERVWYMPGIGVDLTHYRPDRVAAAEATTLRLLMGVAPDAALFLMIAEFIPRKRHADALQAFARLERQDAHLALAGTGPLLESMRRLATDLGIAKRTHFLGYRRDIPALLRAATALLLPSQQEGLPRSILEALALGVPVIGSDIRGVRDLLADGAGLLVPVGDVAGLAQAMWRIINDQKAAQAMAQRGLEQAKRYDLRRIIALHDQLYTAALSERHALAPTI</sequence>
<dbReference type="InterPro" id="IPR001296">
    <property type="entry name" value="Glyco_trans_1"/>
</dbReference>
<evidence type="ECO:0000259" key="4">
    <source>
        <dbReference type="Pfam" id="PF13579"/>
    </source>
</evidence>
<dbReference type="HOGENOM" id="CLU_009583_0_3_0"/>
<dbReference type="SUPFAM" id="SSF53756">
    <property type="entry name" value="UDP-Glycosyltransferase/glycogen phosphorylase"/>
    <property type="match status" value="1"/>
</dbReference>
<evidence type="ECO:0000259" key="3">
    <source>
        <dbReference type="Pfam" id="PF00534"/>
    </source>
</evidence>
<dbReference type="Proteomes" id="UP000000263">
    <property type="component" value="Chromosome"/>
</dbReference>
<organism evidence="5 6">
    <name type="scientific">Roseiflexus castenholzii (strain DSM 13941 / HLO8)</name>
    <dbReference type="NCBI Taxonomy" id="383372"/>
    <lineage>
        <taxon>Bacteria</taxon>
        <taxon>Bacillati</taxon>
        <taxon>Chloroflexota</taxon>
        <taxon>Chloroflexia</taxon>
        <taxon>Chloroflexales</taxon>
        <taxon>Roseiflexineae</taxon>
        <taxon>Roseiflexaceae</taxon>
        <taxon>Roseiflexus</taxon>
    </lineage>
</organism>
<dbReference type="Gene3D" id="3.40.50.2000">
    <property type="entry name" value="Glycogen Phosphorylase B"/>
    <property type="match status" value="2"/>
</dbReference>
<dbReference type="KEGG" id="rca:Rcas_0495"/>
<keyword evidence="1" id="KW-0328">Glycosyltransferase</keyword>
<dbReference type="GO" id="GO:0016757">
    <property type="term" value="F:glycosyltransferase activity"/>
    <property type="evidence" value="ECO:0007669"/>
    <property type="project" value="UniProtKB-KW"/>
</dbReference>
<feature type="domain" description="Glycosyl transferase family 1" evidence="3">
    <location>
        <begin position="204"/>
        <end position="353"/>
    </location>
</feature>
<evidence type="ECO:0000256" key="1">
    <source>
        <dbReference type="ARBA" id="ARBA00022676"/>
    </source>
</evidence>
<dbReference type="EMBL" id="CP000804">
    <property type="protein sequence ID" value="ABU56625.1"/>
    <property type="molecule type" value="Genomic_DNA"/>
</dbReference>
<dbReference type="AlphaFoldDB" id="A7NGN2"/>
<keyword evidence="2 5" id="KW-0808">Transferase</keyword>
<dbReference type="InterPro" id="IPR028098">
    <property type="entry name" value="Glyco_trans_4-like_N"/>
</dbReference>
<dbReference type="OrthoDB" id="9806653at2"/>
<proteinExistence type="predicted"/>
<evidence type="ECO:0000313" key="6">
    <source>
        <dbReference type="Proteomes" id="UP000000263"/>
    </source>
</evidence>
<reference evidence="5 6" key="1">
    <citation type="submission" date="2007-08" db="EMBL/GenBank/DDBJ databases">
        <title>Complete sequence of Roseiflexus castenholzii DSM 13941.</title>
        <authorList>
            <consortium name="US DOE Joint Genome Institute"/>
            <person name="Copeland A."/>
            <person name="Lucas S."/>
            <person name="Lapidus A."/>
            <person name="Barry K."/>
            <person name="Glavina del Rio T."/>
            <person name="Dalin E."/>
            <person name="Tice H."/>
            <person name="Pitluck S."/>
            <person name="Thompson L.S."/>
            <person name="Brettin T."/>
            <person name="Bruce D."/>
            <person name="Detter J.C."/>
            <person name="Han C."/>
            <person name="Tapia R."/>
            <person name="Schmutz J."/>
            <person name="Larimer F."/>
            <person name="Land M."/>
            <person name="Hauser L."/>
            <person name="Kyrpides N."/>
            <person name="Mikhailova N."/>
            <person name="Bryant D.A."/>
            <person name="Hanada S."/>
            <person name="Tsukatani Y."/>
            <person name="Richardson P."/>
        </authorList>
    </citation>
    <scope>NUCLEOTIDE SEQUENCE [LARGE SCALE GENOMIC DNA]</scope>
    <source>
        <strain evidence="6">DSM 13941 / HLO8</strain>
    </source>
</reference>
<dbReference type="Pfam" id="PF13579">
    <property type="entry name" value="Glyco_trans_4_4"/>
    <property type="match status" value="1"/>
</dbReference>
<protein>
    <submittedName>
        <fullName evidence="5">Glycosyl transferase group 1</fullName>
    </submittedName>
</protein>
<gene>
    <name evidence="5" type="ordered locus">Rcas_0495</name>
</gene>
<feature type="domain" description="Glycosyltransferase subfamily 4-like N-terminal" evidence="4">
    <location>
        <begin position="22"/>
        <end position="173"/>
    </location>
</feature>
<name>A7NGN2_ROSCS</name>
<keyword evidence="6" id="KW-1185">Reference proteome</keyword>
<evidence type="ECO:0000313" key="5">
    <source>
        <dbReference type="EMBL" id="ABU56625.1"/>
    </source>
</evidence>
<dbReference type="RefSeq" id="WP_011998028.1">
    <property type="nucleotide sequence ID" value="NC_009767.1"/>
</dbReference>
<dbReference type="CAZy" id="GT4">
    <property type="family name" value="Glycosyltransferase Family 4"/>
</dbReference>
<dbReference type="STRING" id="383372.Rcas_0495"/>
<dbReference type="Pfam" id="PF00534">
    <property type="entry name" value="Glycos_transf_1"/>
    <property type="match status" value="1"/>
</dbReference>
<dbReference type="eggNOG" id="COG0438">
    <property type="taxonomic scope" value="Bacteria"/>
</dbReference>
<accession>A7NGN2</accession>
<evidence type="ECO:0000256" key="2">
    <source>
        <dbReference type="ARBA" id="ARBA00022679"/>
    </source>
</evidence>